<evidence type="ECO:0000256" key="1">
    <source>
        <dbReference type="SAM" id="SignalP"/>
    </source>
</evidence>
<feature type="chain" id="PRO_5018525743" evidence="1">
    <location>
        <begin position="19"/>
        <end position="74"/>
    </location>
</feature>
<proteinExistence type="predicted"/>
<dbReference type="AlphaFoldDB" id="A0A3S5A4B1"/>
<dbReference type="Gene3D" id="3.40.50.2300">
    <property type="match status" value="1"/>
</dbReference>
<gene>
    <name evidence="2" type="ORF">PXEA_LOCUS20730</name>
</gene>
<dbReference type="Proteomes" id="UP000784294">
    <property type="component" value="Unassembled WGS sequence"/>
</dbReference>
<keyword evidence="3" id="KW-1185">Reference proteome</keyword>
<dbReference type="EMBL" id="CAAALY010086192">
    <property type="protein sequence ID" value="VEL27290.1"/>
    <property type="molecule type" value="Genomic_DNA"/>
</dbReference>
<protein>
    <submittedName>
        <fullName evidence="2">Uncharacterized protein</fullName>
    </submittedName>
</protein>
<keyword evidence="1" id="KW-0732">Signal</keyword>
<organism evidence="2 3">
    <name type="scientific">Protopolystoma xenopodis</name>
    <dbReference type="NCBI Taxonomy" id="117903"/>
    <lineage>
        <taxon>Eukaryota</taxon>
        <taxon>Metazoa</taxon>
        <taxon>Spiralia</taxon>
        <taxon>Lophotrochozoa</taxon>
        <taxon>Platyhelminthes</taxon>
        <taxon>Monogenea</taxon>
        <taxon>Polyopisthocotylea</taxon>
        <taxon>Polystomatidea</taxon>
        <taxon>Polystomatidae</taxon>
        <taxon>Protopolystoma</taxon>
    </lineage>
</organism>
<accession>A0A3S5A4B1</accession>
<comment type="caution">
    <text evidence="2">The sequence shown here is derived from an EMBL/GenBank/DDBJ whole genome shotgun (WGS) entry which is preliminary data.</text>
</comment>
<evidence type="ECO:0000313" key="3">
    <source>
        <dbReference type="Proteomes" id="UP000784294"/>
    </source>
</evidence>
<name>A0A3S5A4B1_9PLAT</name>
<feature type="signal peptide" evidence="1">
    <location>
        <begin position="1"/>
        <end position="18"/>
    </location>
</feature>
<sequence length="74" mass="8545">MFFFIVLFLLHLLLQVVADYVGQNQQYEEVANRKIDWVNEANEPPPDVPRCGFDGKGCPKNGKRLLLHFHSISM</sequence>
<reference evidence="2" key="1">
    <citation type="submission" date="2018-11" db="EMBL/GenBank/DDBJ databases">
        <authorList>
            <consortium name="Pathogen Informatics"/>
        </authorList>
    </citation>
    <scope>NUCLEOTIDE SEQUENCE</scope>
</reference>
<dbReference type="OrthoDB" id="302535at2759"/>
<evidence type="ECO:0000313" key="2">
    <source>
        <dbReference type="EMBL" id="VEL27290.1"/>
    </source>
</evidence>